<dbReference type="OrthoDB" id="25658at2157"/>
<protein>
    <recommendedName>
        <fullName evidence="4">tryptophan synthase</fullName>
        <ecNumber evidence="4">4.2.1.20</ecNumber>
    </recommendedName>
</protein>
<dbReference type="RefSeq" id="WP_188602927.1">
    <property type="nucleotide sequence ID" value="NZ_AP026830.1"/>
</dbReference>
<comment type="function">
    <text evidence="1">The alpha subunit is responsible for the aldol cleavage of indoleglycerol phosphate to indole and glyceraldehyde 3-phosphate.</text>
</comment>
<reference evidence="11" key="1">
    <citation type="journal article" date="2014" name="Int. J. Syst. Evol. Microbiol.">
        <title>Complete genome sequence of Corynebacterium casei LMG S-19264T (=DSM 44701T), isolated from a smear-ripened cheese.</title>
        <authorList>
            <consortium name="US DOE Joint Genome Institute (JGI-PGF)"/>
            <person name="Walter F."/>
            <person name="Albersmeier A."/>
            <person name="Kalinowski J."/>
            <person name="Ruckert C."/>
        </authorList>
    </citation>
    <scope>NUCLEOTIDE SEQUENCE</scope>
    <source>
        <strain evidence="11">JCM 11219</strain>
    </source>
</reference>
<keyword evidence="6" id="KW-0822">Tryptophan biosynthesis</keyword>
<gene>
    <name evidence="11" type="ORF">GCM10007112_09680</name>
    <name evidence="10" type="ORF">Vsou_14500</name>
</gene>
<dbReference type="EMBL" id="AP026830">
    <property type="protein sequence ID" value="BDR92357.1"/>
    <property type="molecule type" value="Genomic_DNA"/>
</dbReference>
<sequence>MEIRKPGIGAYVTATYPNKNDFLNAIRCLSEVSDFLEVGIPTNNPKYDGPVIRKTHFASELKGLDAVNVAKYGKVPTILMGYVEDYVNNLELVAKVASEAGASSVLFPDLLFEHLDKLEEYVMAMRNHSLRPTFFISSNTPHRLVNVLVRYEPLFIYLGLYAATGIKLPLYIERNIKEVRKLVDNITLIAGFAINTPEMVKLVIGAGADAVVVGTALVDKLANPMACAEFMLSLRGGLP</sequence>
<name>A0A830E608_9CREN</name>
<dbReference type="InterPro" id="IPR011060">
    <property type="entry name" value="RibuloseP-bd_barrel"/>
</dbReference>
<evidence type="ECO:0000313" key="13">
    <source>
        <dbReference type="Proteomes" id="UP001060771"/>
    </source>
</evidence>
<evidence type="ECO:0000256" key="7">
    <source>
        <dbReference type="ARBA" id="ARBA00023141"/>
    </source>
</evidence>
<dbReference type="GO" id="GO:0005829">
    <property type="term" value="C:cytosol"/>
    <property type="evidence" value="ECO:0007669"/>
    <property type="project" value="TreeGrafter"/>
</dbReference>
<reference evidence="10" key="4">
    <citation type="journal article" date="2023" name="Microbiol. Resour. Announc.">
        <title>Complete Genome Sequence of Vulcanisaeta souniana Strain IC-059, a Hyperthermophilic Archaeon Isolated from Hot Spring Water in Japan.</title>
        <authorList>
            <person name="Kato S."/>
            <person name="Itoh T."/>
            <person name="Wu L."/>
            <person name="Ma J."/>
            <person name="Ohkuma M."/>
        </authorList>
    </citation>
    <scope>NUCLEOTIDE SEQUENCE</scope>
    <source>
        <strain evidence="10">JCM 11219</strain>
    </source>
</reference>
<dbReference type="PANTHER" id="PTHR43406:SF1">
    <property type="entry name" value="TRYPTOPHAN SYNTHASE ALPHA CHAIN, CHLOROPLASTIC"/>
    <property type="match status" value="1"/>
</dbReference>
<keyword evidence="13" id="KW-1185">Reference proteome</keyword>
<dbReference type="GeneID" id="76206998"/>
<accession>A0A830E608</accession>
<dbReference type="Gene3D" id="3.20.20.70">
    <property type="entry name" value="Aldolase class I"/>
    <property type="match status" value="1"/>
</dbReference>
<keyword evidence="7" id="KW-0057">Aromatic amino acid biosynthesis</keyword>
<dbReference type="NCBIfam" id="NF009621">
    <property type="entry name" value="PRK13125.1"/>
    <property type="match status" value="1"/>
</dbReference>
<evidence type="ECO:0000256" key="6">
    <source>
        <dbReference type="ARBA" id="ARBA00022822"/>
    </source>
</evidence>
<evidence type="ECO:0000256" key="9">
    <source>
        <dbReference type="ARBA" id="ARBA00049047"/>
    </source>
</evidence>
<reference evidence="13" key="3">
    <citation type="submission" date="2022-09" db="EMBL/GenBank/DDBJ databases">
        <title>Complete genome sequence of Vulcanisaeta souniana.</title>
        <authorList>
            <person name="Kato S."/>
            <person name="Itoh T."/>
            <person name="Ohkuma M."/>
        </authorList>
    </citation>
    <scope>NUCLEOTIDE SEQUENCE [LARGE SCALE GENOMIC DNA]</scope>
    <source>
        <strain evidence="13">JCM 11219</strain>
    </source>
</reference>
<evidence type="ECO:0000313" key="11">
    <source>
        <dbReference type="EMBL" id="GGI74943.1"/>
    </source>
</evidence>
<evidence type="ECO:0000313" key="10">
    <source>
        <dbReference type="EMBL" id="BDR92357.1"/>
    </source>
</evidence>
<proteinExistence type="predicted"/>
<dbReference type="InterPro" id="IPR002028">
    <property type="entry name" value="Trp_synthase_suA"/>
</dbReference>
<dbReference type="InterPro" id="IPR013785">
    <property type="entry name" value="Aldolase_TIM"/>
</dbReference>
<dbReference type="AlphaFoldDB" id="A0A830E608"/>
<dbReference type="Pfam" id="PF00290">
    <property type="entry name" value="Trp_syntA"/>
    <property type="match status" value="1"/>
</dbReference>
<dbReference type="EC" id="4.2.1.20" evidence="4"/>
<dbReference type="SUPFAM" id="SSF51366">
    <property type="entry name" value="Ribulose-phoshate binding barrel"/>
    <property type="match status" value="1"/>
</dbReference>
<evidence type="ECO:0000256" key="1">
    <source>
        <dbReference type="ARBA" id="ARBA00003365"/>
    </source>
</evidence>
<dbReference type="EMBL" id="BMNM01000003">
    <property type="protein sequence ID" value="GGI74943.1"/>
    <property type="molecule type" value="Genomic_DNA"/>
</dbReference>
<evidence type="ECO:0000256" key="4">
    <source>
        <dbReference type="ARBA" id="ARBA00012043"/>
    </source>
</evidence>
<reference evidence="11" key="2">
    <citation type="submission" date="2020-09" db="EMBL/GenBank/DDBJ databases">
        <authorList>
            <person name="Sun Q."/>
            <person name="Ohkuma M."/>
        </authorList>
    </citation>
    <scope>NUCLEOTIDE SEQUENCE</scope>
    <source>
        <strain evidence="11">JCM 11219</strain>
    </source>
</reference>
<evidence type="ECO:0000313" key="12">
    <source>
        <dbReference type="Proteomes" id="UP000657075"/>
    </source>
</evidence>
<evidence type="ECO:0000256" key="5">
    <source>
        <dbReference type="ARBA" id="ARBA00022605"/>
    </source>
</evidence>
<comment type="subunit">
    <text evidence="3">Tetramer of two alpha and two beta chains.</text>
</comment>
<comment type="catalytic activity">
    <reaction evidence="9">
        <text>(1S,2R)-1-C-(indol-3-yl)glycerol 3-phosphate + L-serine = D-glyceraldehyde 3-phosphate + L-tryptophan + H2O</text>
        <dbReference type="Rhea" id="RHEA:10532"/>
        <dbReference type="ChEBI" id="CHEBI:15377"/>
        <dbReference type="ChEBI" id="CHEBI:33384"/>
        <dbReference type="ChEBI" id="CHEBI:57912"/>
        <dbReference type="ChEBI" id="CHEBI:58866"/>
        <dbReference type="ChEBI" id="CHEBI:59776"/>
        <dbReference type="EC" id="4.2.1.20"/>
    </reaction>
</comment>
<dbReference type="GO" id="GO:0004834">
    <property type="term" value="F:tryptophan synthase activity"/>
    <property type="evidence" value="ECO:0007669"/>
    <property type="project" value="UniProtKB-EC"/>
</dbReference>
<dbReference type="PANTHER" id="PTHR43406">
    <property type="entry name" value="TRYPTOPHAN SYNTHASE, ALPHA CHAIN"/>
    <property type="match status" value="1"/>
</dbReference>
<keyword evidence="8" id="KW-0456">Lyase</keyword>
<dbReference type="UniPathway" id="UPA00035">
    <property type="reaction ID" value="UER00044"/>
</dbReference>
<dbReference type="CDD" id="cd04724">
    <property type="entry name" value="Tryptophan_synthase_alpha"/>
    <property type="match status" value="1"/>
</dbReference>
<keyword evidence="5" id="KW-0028">Amino-acid biosynthesis</keyword>
<dbReference type="Proteomes" id="UP000657075">
    <property type="component" value="Unassembled WGS sequence"/>
</dbReference>
<comment type="pathway">
    <text evidence="2">Amino-acid biosynthesis; L-tryptophan biosynthesis; L-tryptophan from chorismate: step 5/5.</text>
</comment>
<evidence type="ECO:0000256" key="2">
    <source>
        <dbReference type="ARBA" id="ARBA00004733"/>
    </source>
</evidence>
<dbReference type="Proteomes" id="UP001060771">
    <property type="component" value="Chromosome"/>
</dbReference>
<evidence type="ECO:0000256" key="3">
    <source>
        <dbReference type="ARBA" id="ARBA00011270"/>
    </source>
</evidence>
<organism evidence="11 12">
    <name type="scientific">Vulcanisaeta souniana JCM 11219</name>
    <dbReference type="NCBI Taxonomy" id="1293586"/>
    <lineage>
        <taxon>Archaea</taxon>
        <taxon>Thermoproteota</taxon>
        <taxon>Thermoprotei</taxon>
        <taxon>Thermoproteales</taxon>
        <taxon>Thermoproteaceae</taxon>
        <taxon>Vulcanisaeta</taxon>
    </lineage>
</organism>
<evidence type="ECO:0000256" key="8">
    <source>
        <dbReference type="ARBA" id="ARBA00023239"/>
    </source>
</evidence>